<gene>
    <name evidence="4" type="ORF">ACFYTF_28845</name>
</gene>
<feature type="domain" description="Bacterial mobilisation" evidence="3">
    <location>
        <begin position="114"/>
        <end position="154"/>
    </location>
</feature>
<evidence type="ECO:0000259" key="3">
    <source>
        <dbReference type="Pfam" id="PF05713"/>
    </source>
</evidence>
<feature type="coiled-coil region" evidence="1">
    <location>
        <begin position="135"/>
        <end position="169"/>
    </location>
</feature>
<evidence type="ECO:0000313" key="5">
    <source>
        <dbReference type="Proteomes" id="UP001601444"/>
    </source>
</evidence>
<evidence type="ECO:0000256" key="2">
    <source>
        <dbReference type="SAM" id="MobiDB-lite"/>
    </source>
</evidence>
<dbReference type="Pfam" id="PF05713">
    <property type="entry name" value="MobC"/>
    <property type="match status" value="1"/>
</dbReference>
<evidence type="ECO:0000256" key="1">
    <source>
        <dbReference type="SAM" id="Coils"/>
    </source>
</evidence>
<proteinExistence type="predicted"/>
<sequence length="169" mass="18813">MGVEEAAGTGRRRSQEIARERSRRRRPNMDSGAGQHVVKVRLTDVEYAAVKTAAGEASMTVPWYLAQCALNPAAPSRTKSGKLRAWLSWPKRQAVAASVWSATNALDMIRLHHLSKVGSNLNQLTREFHTTGGISEEIVDVLADVRELIDELRERAEELSTLAREVVRR</sequence>
<name>A0ABW6PWN6_9NOCA</name>
<dbReference type="InterPro" id="IPR008687">
    <property type="entry name" value="MobC"/>
</dbReference>
<feature type="region of interest" description="Disordered" evidence="2">
    <location>
        <begin position="1"/>
        <end position="35"/>
    </location>
</feature>
<accession>A0ABW6PWN6</accession>
<reference evidence="4 5" key="1">
    <citation type="submission" date="2024-10" db="EMBL/GenBank/DDBJ databases">
        <title>The Natural Products Discovery Center: Release of the First 8490 Sequenced Strains for Exploring Actinobacteria Biosynthetic Diversity.</title>
        <authorList>
            <person name="Kalkreuter E."/>
            <person name="Kautsar S.A."/>
            <person name="Yang D."/>
            <person name="Bader C.D."/>
            <person name="Teijaro C.N."/>
            <person name="Fluegel L."/>
            <person name="Davis C.M."/>
            <person name="Simpson J.R."/>
            <person name="Lauterbach L."/>
            <person name="Steele A.D."/>
            <person name="Gui C."/>
            <person name="Meng S."/>
            <person name="Li G."/>
            <person name="Viehrig K."/>
            <person name="Ye F."/>
            <person name="Su P."/>
            <person name="Kiefer A.F."/>
            <person name="Nichols A."/>
            <person name="Cepeda A.J."/>
            <person name="Yan W."/>
            <person name="Fan B."/>
            <person name="Jiang Y."/>
            <person name="Adhikari A."/>
            <person name="Zheng C.-J."/>
            <person name="Schuster L."/>
            <person name="Cowan T.M."/>
            <person name="Smanski M.J."/>
            <person name="Chevrette M.G."/>
            <person name="De Carvalho L.P.S."/>
            <person name="Shen B."/>
        </authorList>
    </citation>
    <scope>NUCLEOTIDE SEQUENCE [LARGE SCALE GENOMIC DNA]</scope>
    <source>
        <strain evidence="4 5">NPDC004045</strain>
    </source>
</reference>
<dbReference type="EMBL" id="JBIAMX010000028">
    <property type="protein sequence ID" value="MFF0546851.1"/>
    <property type="molecule type" value="Genomic_DNA"/>
</dbReference>
<keyword evidence="5" id="KW-1185">Reference proteome</keyword>
<protein>
    <recommendedName>
        <fullName evidence="3">Bacterial mobilisation domain-containing protein</fullName>
    </recommendedName>
</protein>
<comment type="caution">
    <text evidence="4">The sequence shown here is derived from an EMBL/GenBank/DDBJ whole genome shotgun (WGS) entry which is preliminary data.</text>
</comment>
<evidence type="ECO:0000313" key="4">
    <source>
        <dbReference type="EMBL" id="MFF0546851.1"/>
    </source>
</evidence>
<dbReference type="Proteomes" id="UP001601444">
    <property type="component" value="Unassembled WGS sequence"/>
</dbReference>
<dbReference type="RefSeq" id="WP_387703036.1">
    <property type="nucleotide sequence ID" value="NZ_JBIAMX010000028.1"/>
</dbReference>
<organism evidence="4 5">
    <name type="scientific">Nocardia thailandica</name>
    <dbReference type="NCBI Taxonomy" id="257275"/>
    <lineage>
        <taxon>Bacteria</taxon>
        <taxon>Bacillati</taxon>
        <taxon>Actinomycetota</taxon>
        <taxon>Actinomycetes</taxon>
        <taxon>Mycobacteriales</taxon>
        <taxon>Nocardiaceae</taxon>
        <taxon>Nocardia</taxon>
    </lineage>
</organism>
<keyword evidence="1" id="KW-0175">Coiled coil</keyword>